<gene>
    <name evidence="1" type="ORF">RF11_01370</name>
</gene>
<dbReference type="GO" id="GO:0003676">
    <property type="term" value="F:nucleic acid binding"/>
    <property type="evidence" value="ECO:0007669"/>
    <property type="project" value="InterPro"/>
</dbReference>
<dbReference type="GO" id="GO:0008270">
    <property type="term" value="F:zinc ion binding"/>
    <property type="evidence" value="ECO:0007669"/>
    <property type="project" value="InterPro"/>
</dbReference>
<organism evidence="1 2">
    <name type="scientific">Thelohanellus kitauei</name>
    <name type="common">Myxosporean</name>
    <dbReference type="NCBI Taxonomy" id="669202"/>
    <lineage>
        <taxon>Eukaryota</taxon>
        <taxon>Metazoa</taxon>
        <taxon>Cnidaria</taxon>
        <taxon>Myxozoa</taxon>
        <taxon>Myxosporea</taxon>
        <taxon>Bivalvulida</taxon>
        <taxon>Platysporina</taxon>
        <taxon>Myxobolidae</taxon>
        <taxon>Thelohanellus</taxon>
    </lineage>
</organism>
<comment type="caution">
    <text evidence="1">The sequence shown here is derived from an EMBL/GenBank/DDBJ whole genome shotgun (WGS) entry which is preliminary data.</text>
</comment>
<dbReference type="SUPFAM" id="SSF57756">
    <property type="entry name" value="Retrovirus zinc finger-like domains"/>
    <property type="match status" value="1"/>
</dbReference>
<name>A0A0C2MWU8_THEKT</name>
<sequence length="164" mass="18866">METKRASGESIQELPTKIRLNAMNCDYGSVKNPLKEALKTDFVCAFNNVSVLRTTLYKHSGELLFNEMVEIAKELEGVMNTPKAQLKDNHSEVLRVQCVGKEPRKRQQSSEEFQIKCRGKGHMRQDCQYRNSICSYCPIKGHMESACKKKWFSSLNKNKNPKEF</sequence>
<keyword evidence="2" id="KW-1185">Reference proteome</keyword>
<proteinExistence type="predicted"/>
<evidence type="ECO:0008006" key="3">
    <source>
        <dbReference type="Google" id="ProtNLM"/>
    </source>
</evidence>
<accession>A0A0C2MWU8</accession>
<reference evidence="1 2" key="1">
    <citation type="journal article" date="2014" name="Genome Biol. Evol.">
        <title>The genome of the myxosporean Thelohanellus kitauei shows adaptations to nutrient acquisition within its fish host.</title>
        <authorList>
            <person name="Yang Y."/>
            <person name="Xiong J."/>
            <person name="Zhou Z."/>
            <person name="Huo F."/>
            <person name="Miao W."/>
            <person name="Ran C."/>
            <person name="Liu Y."/>
            <person name="Zhang J."/>
            <person name="Feng J."/>
            <person name="Wang M."/>
            <person name="Wang M."/>
            <person name="Wang L."/>
            <person name="Yao B."/>
        </authorList>
    </citation>
    <scope>NUCLEOTIDE SEQUENCE [LARGE SCALE GENOMIC DNA]</scope>
    <source>
        <strain evidence="1">Wuqing</strain>
    </source>
</reference>
<dbReference type="EMBL" id="JWZT01001610">
    <property type="protein sequence ID" value="KII71826.1"/>
    <property type="molecule type" value="Genomic_DNA"/>
</dbReference>
<dbReference type="AlphaFoldDB" id="A0A0C2MWU8"/>
<evidence type="ECO:0000313" key="2">
    <source>
        <dbReference type="Proteomes" id="UP000031668"/>
    </source>
</evidence>
<dbReference type="InterPro" id="IPR036875">
    <property type="entry name" value="Znf_CCHC_sf"/>
</dbReference>
<evidence type="ECO:0000313" key="1">
    <source>
        <dbReference type="EMBL" id="KII71826.1"/>
    </source>
</evidence>
<dbReference type="Proteomes" id="UP000031668">
    <property type="component" value="Unassembled WGS sequence"/>
</dbReference>
<dbReference type="Gene3D" id="4.10.60.10">
    <property type="entry name" value="Zinc finger, CCHC-type"/>
    <property type="match status" value="1"/>
</dbReference>
<protein>
    <recommendedName>
        <fullName evidence="3">CCHC-type domain-containing protein</fullName>
    </recommendedName>
</protein>